<accession>A0ACC1RWZ6</accession>
<sequence length="401" mass="46533">MSTIDIRNLPPEIWVMIMIHCGSPHDVFSLIKASPQILACFVSNRRRIVKPYVDELEASVGGYIPKYAVLAARLRLAREEGLCKLSAREAEQTIIPVLLSHLARQDQAAPLPLSTKLSVICALSTLAGESAWVISNYATEAWQNMTFYCQEIRPFMRKDNKQARNDLELSVEEKKKFYNALFRFEGYCQAFFQHQEILFKGDEYSRELFFRVRNSVEHVDVLIEDFYSIVYYIYDQHWSMLYNVVRHLGSTSTAPYNIDEEVAANKIRAQASSVPLVRVQSDLYLCRFQYRTWIQLHKYIHYLTSQGLGMLLRLQRMSIEDQTAFTLASFFDVSLSHHPVVFMVDGIDGHRKGILGDNLWMPWVYSQLEDFRDPDGWKCAYSFWDEDRKIGSCPRMKSVPV</sequence>
<protein>
    <submittedName>
        <fullName evidence="1">Uncharacterized protein</fullName>
    </submittedName>
</protein>
<keyword evidence="2" id="KW-1185">Reference proteome</keyword>
<gene>
    <name evidence="1" type="ORF">NM208_g10688</name>
</gene>
<comment type="caution">
    <text evidence="1">The sequence shown here is derived from an EMBL/GenBank/DDBJ whole genome shotgun (WGS) entry which is preliminary data.</text>
</comment>
<name>A0ACC1RWZ6_9HYPO</name>
<reference evidence="1" key="1">
    <citation type="submission" date="2022-08" db="EMBL/GenBank/DDBJ databases">
        <title>Genome Sequence of Fusarium decemcellulare.</title>
        <authorList>
            <person name="Buettner E."/>
        </authorList>
    </citation>
    <scope>NUCLEOTIDE SEQUENCE</scope>
    <source>
        <strain evidence="1">Babe19</strain>
    </source>
</reference>
<organism evidence="1 2">
    <name type="scientific">Fusarium decemcellulare</name>
    <dbReference type="NCBI Taxonomy" id="57161"/>
    <lineage>
        <taxon>Eukaryota</taxon>
        <taxon>Fungi</taxon>
        <taxon>Dikarya</taxon>
        <taxon>Ascomycota</taxon>
        <taxon>Pezizomycotina</taxon>
        <taxon>Sordariomycetes</taxon>
        <taxon>Hypocreomycetidae</taxon>
        <taxon>Hypocreales</taxon>
        <taxon>Nectriaceae</taxon>
        <taxon>Fusarium</taxon>
        <taxon>Fusarium decemcellulare species complex</taxon>
    </lineage>
</organism>
<proteinExistence type="predicted"/>
<evidence type="ECO:0000313" key="1">
    <source>
        <dbReference type="EMBL" id="KAJ3527465.1"/>
    </source>
</evidence>
<dbReference type="Proteomes" id="UP001148629">
    <property type="component" value="Unassembled WGS sequence"/>
</dbReference>
<dbReference type="EMBL" id="JANRMS010001555">
    <property type="protein sequence ID" value="KAJ3527465.1"/>
    <property type="molecule type" value="Genomic_DNA"/>
</dbReference>
<evidence type="ECO:0000313" key="2">
    <source>
        <dbReference type="Proteomes" id="UP001148629"/>
    </source>
</evidence>